<protein>
    <submittedName>
        <fullName evidence="1">Uncharacterized protein</fullName>
    </submittedName>
</protein>
<dbReference type="EMBL" id="JABBWG010000003">
    <property type="protein sequence ID" value="KAG1824372.1"/>
    <property type="molecule type" value="Genomic_DNA"/>
</dbReference>
<evidence type="ECO:0000313" key="1">
    <source>
        <dbReference type="EMBL" id="KAG1824372.1"/>
    </source>
</evidence>
<dbReference type="Proteomes" id="UP000807769">
    <property type="component" value="Unassembled WGS sequence"/>
</dbReference>
<name>A0A9P7EKV3_9AGAM</name>
<comment type="caution">
    <text evidence="1">The sequence shown here is derived from an EMBL/GenBank/DDBJ whole genome shotgun (WGS) entry which is preliminary data.</text>
</comment>
<sequence>MYRVHRSFHTAPDGSCTWVGKIVCLIDVTHAVELIPVYGVTLDCTVTSATSLERYNDFYLNAFSNKEWYHMLHADYV</sequence>
<keyword evidence="2" id="KW-1185">Reference proteome</keyword>
<gene>
    <name evidence="1" type="ORF">BJ212DRAFT_1319714</name>
</gene>
<dbReference type="RefSeq" id="XP_041198089.1">
    <property type="nucleotide sequence ID" value="XM_041334361.1"/>
</dbReference>
<dbReference type="GeneID" id="64628378"/>
<proteinExistence type="predicted"/>
<dbReference type="OrthoDB" id="2650222at2759"/>
<dbReference type="AlphaFoldDB" id="A0A9P7EKV3"/>
<accession>A0A9P7EKV3</accession>
<reference evidence="1" key="1">
    <citation type="journal article" date="2020" name="New Phytol.">
        <title>Comparative genomics reveals dynamic genome evolution in host specialist ectomycorrhizal fungi.</title>
        <authorList>
            <person name="Lofgren L.A."/>
            <person name="Nguyen N.H."/>
            <person name="Vilgalys R."/>
            <person name="Ruytinx J."/>
            <person name="Liao H.L."/>
            <person name="Branco S."/>
            <person name="Kuo A."/>
            <person name="LaButti K."/>
            <person name="Lipzen A."/>
            <person name="Andreopoulos W."/>
            <person name="Pangilinan J."/>
            <person name="Riley R."/>
            <person name="Hundley H."/>
            <person name="Na H."/>
            <person name="Barry K."/>
            <person name="Grigoriev I.V."/>
            <person name="Stajich J.E."/>
            <person name="Kennedy P.G."/>
        </authorList>
    </citation>
    <scope>NUCLEOTIDE SEQUENCE</scope>
    <source>
        <strain evidence="1">MN1</strain>
    </source>
</reference>
<evidence type="ECO:0000313" key="2">
    <source>
        <dbReference type="Proteomes" id="UP000807769"/>
    </source>
</evidence>
<organism evidence="1 2">
    <name type="scientific">Suillus subaureus</name>
    <dbReference type="NCBI Taxonomy" id="48587"/>
    <lineage>
        <taxon>Eukaryota</taxon>
        <taxon>Fungi</taxon>
        <taxon>Dikarya</taxon>
        <taxon>Basidiomycota</taxon>
        <taxon>Agaricomycotina</taxon>
        <taxon>Agaricomycetes</taxon>
        <taxon>Agaricomycetidae</taxon>
        <taxon>Boletales</taxon>
        <taxon>Suillineae</taxon>
        <taxon>Suillaceae</taxon>
        <taxon>Suillus</taxon>
    </lineage>
</organism>